<dbReference type="GO" id="GO:0016646">
    <property type="term" value="F:oxidoreductase activity, acting on the CH-NH group of donors, NAD or NADP as acceptor"/>
    <property type="evidence" value="ECO:0007669"/>
    <property type="project" value="TreeGrafter"/>
</dbReference>
<dbReference type="PANTHER" id="PTHR43355">
    <property type="entry name" value="FLAVIN REDUCTASE (NADPH)"/>
    <property type="match status" value="1"/>
</dbReference>
<evidence type="ECO:0000259" key="1">
    <source>
        <dbReference type="Pfam" id="PF13460"/>
    </source>
</evidence>
<proteinExistence type="predicted"/>
<evidence type="ECO:0000313" key="2">
    <source>
        <dbReference type="EMBL" id="HJA86177.1"/>
    </source>
</evidence>
<reference evidence="2" key="1">
    <citation type="journal article" date="2021" name="PeerJ">
        <title>Extensive microbial diversity within the chicken gut microbiome revealed by metagenomics and culture.</title>
        <authorList>
            <person name="Gilroy R."/>
            <person name="Ravi A."/>
            <person name="Getino M."/>
            <person name="Pursley I."/>
            <person name="Horton D.L."/>
            <person name="Alikhan N.F."/>
            <person name="Baker D."/>
            <person name="Gharbi K."/>
            <person name="Hall N."/>
            <person name="Watson M."/>
            <person name="Adriaenssens E.M."/>
            <person name="Foster-Nyarko E."/>
            <person name="Jarju S."/>
            <person name="Secka A."/>
            <person name="Antonio M."/>
            <person name="Oren A."/>
            <person name="Chaudhuri R.R."/>
            <person name="La Ragione R."/>
            <person name="Hildebrand F."/>
            <person name="Pallen M.J."/>
        </authorList>
    </citation>
    <scope>NUCLEOTIDE SEQUENCE</scope>
    <source>
        <strain evidence="2">ChiHjej12B11-9795</strain>
    </source>
</reference>
<comment type="caution">
    <text evidence="2">The sequence shown here is derived from an EMBL/GenBank/DDBJ whole genome shotgun (WGS) entry which is preliminary data.</text>
</comment>
<feature type="domain" description="NAD(P)-binding" evidence="1">
    <location>
        <begin position="8"/>
        <end position="50"/>
    </location>
</feature>
<dbReference type="EMBL" id="DWZI01000042">
    <property type="protein sequence ID" value="HJA86177.1"/>
    <property type="molecule type" value="Genomic_DNA"/>
</dbReference>
<dbReference type="Pfam" id="PF13460">
    <property type="entry name" value="NAD_binding_10"/>
    <property type="match status" value="1"/>
</dbReference>
<dbReference type="Gene3D" id="3.40.50.720">
    <property type="entry name" value="NAD(P)-binding Rossmann-like Domain"/>
    <property type="match status" value="1"/>
</dbReference>
<reference evidence="2" key="2">
    <citation type="submission" date="2021-04" db="EMBL/GenBank/DDBJ databases">
        <authorList>
            <person name="Gilroy R."/>
        </authorList>
    </citation>
    <scope>NUCLEOTIDE SEQUENCE</scope>
    <source>
        <strain evidence="2">ChiHjej12B11-9795</strain>
    </source>
</reference>
<gene>
    <name evidence="2" type="ORF">H9950_08330</name>
</gene>
<accession>A0A9D2KV97</accession>
<protein>
    <submittedName>
        <fullName evidence="2">NAD(P)H-binding protein</fullName>
    </submittedName>
</protein>
<dbReference type="InterPro" id="IPR051606">
    <property type="entry name" value="Polyketide_Oxido-like"/>
</dbReference>
<dbReference type="InterPro" id="IPR016040">
    <property type="entry name" value="NAD(P)-bd_dom"/>
</dbReference>
<dbReference type="SUPFAM" id="SSF51735">
    <property type="entry name" value="NAD(P)-binding Rossmann-fold domains"/>
    <property type="match status" value="1"/>
</dbReference>
<dbReference type="Proteomes" id="UP000823862">
    <property type="component" value="Unassembled WGS sequence"/>
</dbReference>
<dbReference type="AlphaFoldDB" id="A0A9D2KV97"/>
<evidence type="ECO:0000313" key="3">
    <source>
        <dbReference type="Proteomes" id="UP000823862"/>
    </source>
</evidence>
<sequence length="69" mass="7479">MKNVTLIGASGFVGTALLNELLARGHKVTAVVRNPDKIGVSNSNLAVAKLMADELETPKHHYERFTIGY</sequence>
<organism evidence="2 3">
    <name type="scientific">Candidatus Bacteroides avicola</name>
    <dbReference type="NCBI Taxonomy" id="2838468"/>
    <lineage>
        <taxon>Bacteria</taxon>
        <taxon>Pseudomonadati</taxon>
        <taxon>Bacteroidota</taxon>
        <taxon>Bacteroidia</taxon>
        <taxon>Bacteroidales</taxon>
        <taxon>Bacteroidaceae</taxon>
        <taxon>Bacteroides</taxon>
    </lineage>
</organism>
<name>A0A9D2KV97_9BACE</name>
<dbReference type="InterPro" id="IPR036291">
    <property type="entry name" value="NAD(P)-bd_dom_sf"/>
</dbReference>
<dbReference type="PANTHER" id="PTHR43355:SF2">
    <property type="entry name" value="FLAVIN REDUCTASE (NADPH)"/>
    <property type="match status" value="1"/>
</dbReference>